<dbReference type="EMBL" id="BFAA01003929">
    <property type="protein sequence ID" value="GCB62712.1"/>
    <property type="molecule type" value="Genomic_DNA"/>
</dbReference>
<name>A0A401NPE3_SCYTO</name>
<accession>A0A401NPE3</accession>
<evidence type="ECO:0000313" key="2">
    <source>
        <dbReference type="Proteomes" id="UP000288216"/>
    </source>
</evidence>
<reference evidence="1 2" key="1">
    <citation type="journal article" date="2018" name="Nat. Ecol. Evol.">
        <title>Shark genomes provide insights into elasmobranch evolution and the origin of vertebrates.</title>
        <authorList>
            <person name="Hara Y"/>
            <person name="Yamaguchi K"/>
            <person name="Onimaru K"/>
            <person name="Kadota M"/>
            <person name="Koyanagi M"/>
            <person name="Keeley SD"/>
            <person name="Tatsumi K"/>
            <person name="Tanaka K"/>
            <person name="Motone F"/>
            <person name="Kageyama Y"/>
            <person name="Nozu R"/>
            <person name="Adachi N"/>
            <person name="Nishimura O"/>
            <person name="Nakagawa R"/>
            <person name="Tanegashima C"/>
            <person name="Kiyatake I"/>
            <person name="Matsumoto R"/>
            <person name="Murakumo K"/>
            <person name="Nishida K"/>
            <person name="Terakita A"/>
            <person name="Kuratani S"/>
            <person name="Sato K"/>
            <person name="Hyodo S Kuraku.S."/>
        </authorList>
    </citation>
    <scope>NUCLEOTIDE SEQUENCE [LARGE SCALE GENOMIC DNA]</scope>
</reference>
<keyword evidence="2" id="KW-1185">Reference proteome</keyword>
<evidence type="ECO:0000313" key="1">
    <source>
        <dbReference type="EMBL" id="GCB62712.1"/>
    </source>
</evidence>
<organism evidence="1 2">
    <name type="scientific">Scyliorhinus torazame</name>
    <name type="common">Cloudy catshark</name>
    <name type="synonym">Catulus torazame</name>
    <dbReference type="NCBI Taxonomy" id="75743"/>
    <lineage>
        <taxon>Eukaryota</taxon>
        <taxon>Metazoa</taxon>
        <taxon>Chordata</taxon>
        <taxon>Craniata</taxon>
        <taxon>Vertebrata</taxon>
        <taxon>Chondrichthyes</taxon>
        <taxon>Elasmobranchii</taxon>
        <taxon>Galeomorphii</taxon>
        <taxon>Galeoidea</taxon>
        <taxon>Carcharhiniformes</taxon>
        <taxon>Scyliorhinidae</taxon>
        <taxon>Scyliorhinus</taxon>
    </lineage>
</organism>
<dbReference type="Proteomes" id="UP000288216">
    <property type="component" value="Unassembled WGS sequence"/>
</dbReference>
<sequence length="62" mass="7198">HRVRSRFFSHATLNIQPLCLNERLKKLQEQSIVKAAISHLSSNRFRAVTSLWWLLMPAVIAL</sequence>
<dbReference type="AlphaFoldDB" id="A0A401NPE3"/>
<comment type="caution">
    <text evidence="1">The sequence shown here is derived from an EMBL/GenBank/DDBJ whole genome shotgun (WGS) entry which is preliminary data.</text>
</comment>
<protein>
    <submittedName>
        <fullName evidence="1">Uncharacterized protein</fullName>
    </submittedName>
</protein>
<feature type="non-terminal residue" evidence="1">
    <location>
        <position position="1"/>
    </location>
</feature>
<gene>
    <name evidence="1" type="ORF">scyTo_0009571</name>
</gene>
<proteinExistence type="predicted"/>